<dbReference type="InParanoid" id="A0A136IL80"/>
<keyword evidence="3" id="KW-1185">Reference proteome</keyword>
<dbReference type="AlphaFoldDB" id="A0A136IL80"/>
<name>A0A136IL80_9PEZI</name>
<accession>A0A136IL80</accession>
<dbReference type="EMBL" id="KQ964279">
    <property type="protein sequence ID" value="KXJ85538.1"/>
    <property type="molecule type" value="Genomic_DNA"/>
</dbReference>
<dbReference type="OrthoDB" id="3561723at2759"/>
<dbReference type="Proteomes" id="UP000070501">
    <property type="component" value="Unassembled WGS sequence"/>
</dbReference>
<reference evidence="3" key="1">
    <citation type="submission" date="2016-02" db="EMBL/GenBank/DDBJ databases">
        <title>Draft genome sequence of Microdochium bolleyi, a fungal endophyte of beachgrass.</title>
        <authorList>
            <consortium name="DOE Joint Genome Institute"/>
            <person name="David A.S."/>
            <person name="May G."/>
            <person name="Haridas S."/>
            <person name="Lim J."/>
            <person name="Wang M."/>
            <person name="Labutti K."/>
            <person name="Lipzen A."/>
            <person name="Barry K."/>
            <person name="Grigoriev I.V."/>
        </authorList>
    </citation>
    <scope>NUCLEOTIDE SEQUENCE [LARGE SCALE GENOMIC DNA]</scope>
    <source>
        <strain evidence="3">J235TASD1</strain>
    </source>
</reference>
<gene>
    <name evidence="2" type="ORF">Micbo1qcDRAFT_48406</name>
</gene>
<organism evidence="2 3">
    <name type="scientific">Microdochium bolleyi</name>
    <dbReference type="NCBI Taxonomy" id="196109"/>
    <lineage>
        <taxon>Eukaryota</taxon>
        <taxon>Fungi</taxon>
        <taxon>Dikarya</taxon>
        <taxon>Ascomycota</taxon>
        <taxon>Pezizomycotina</taxon>
        <taxon>Sordariomycetes</taxon>
        <taxon>Xylariomycetidae</taxon>
        <taxon>Xylariales</taxon>
        <taxon>Microdochiaceae</taxon>
        <taxon>Microdochium</taxon>
    </lineage>
</organism>
<feature type="compositionally biased region" description="Acidic residues" evidence="1">
    <location>
        <begin position="156"/>
        <end position="172"/>
    </location>
</feature>
<sequence>MAEVQVLPHGIDVPPEDPGVEIATTEVPDVQVSSNLASGDVDADGDTEDTALDLGFKFILAEDEADGQLSAPMKNTKSQESIPREIIADGTAQGECLRPIYAGTYRGDHAYLVRLQFQISSPRRNEKWLSRIQTMQISIALEDAPVANSNKARDNSDDDDSDSDNSGDENDDQGMPRHASIEKYFPGPGVWKGSATTNEISTTMSGSFQAGYEGITSAGIETSRTRSRVATGAVSVITRRGGRHRNALLVCVDEDPVTPKGVPEHLVIPLLIVRPAHRFSMTVKLHAKYGLWRGPVADKFPIMGKADAPLFFDPGELQRRMEKQARIGGSKGIAEWRGILDDVDLQSLSSLDGYSKA</sequence>
<protein>
    <submittedName>
        <fullName evidence="2">Uncharacterized protein</fullName>
    </submittedName>
</protein>
<evidence type="ECO:0000256" key="1">
    <source>
        <dbReference type="SAM" id="MobiDB-lite"/>
    </source>
</evidence>
<proteinExistence type="predicted"/>
<evidence type="ECO:0000313" key="2">
    <source>
        <dbReference type="EMBL" id="KXJ85538.1"/>
    </source>
</evidence>
<evidence type="ECO:0000313" key="3">
    <source>
        <dbReference type="Proteomes" id="UP000070501"/>
    </source>
</evidence>
<feature type="region of interest" description="Disordered" evidence="1">
    <location>
        <begin position="146"/>
        <end position="186"/>
    </location>
</feature>